<evidence type="ECO:0000313" key="5">
    <source>
        <dbReference type="Proteomes" id="UP001500603"/>
    </source>
</evidence>
<feature type="region of interest" description="Disordered" evidence="1">
    <location>
        <begin position="340"/>
        <end position="377"/>
    </location>
</feature>
<dbReference type="NCBIfam" id="TIGR00996">
    <property type="entry name" value="Mtu_fam_mce"/>
    <property type="match status" value="1"/>
</dbReference>
<dbReference type="Pfam" id="PF02470">
    <property type="entry name" value="MlaD"/>
    <property type="match status" value="1"/>
</dbReference>
<gene>
    <name evidence="4" type="ORF">GCM10023318_32910</name>
</gene>
<feature type="domain" description="Mce/MlaD" evidence="2">
    <location>
        <begin position="58"/>
        <end position="132"/>
    </location>
</feature>
<feature type="domain" description="Mammalian cell entry C-terminal" evidence="3">
    <location>
        <begin position="140"/>
        <end position="307"/>
    </location>
</feature>
<dbReference type="Pfam" id="PF11887">
    <property type="entry name" value="Mce4_CUP1"/>
    <property type="match status" value="1"/>
</dbReference>
<dbReference type="PANTHER" id="PTHR33371">
    <property type="entry name" value="INTERMEMBRANE PHOSPHOLIPID TRANSPORT SYSTEM BINDING PROTEIN MLAD-RELATED"/>
    <property type="match status" value="1"/>
</dbReference>
<proteinExistence type="predicted"/>
<dbReference type="InterPro" id="IPR003399">
    <property type="entry name" value="Mce/MlaD"/>
</dbReference>
<name>A0ABP9KFZ5_9NOCA</name>
<dbReference type="InterPro" id="IPR005693">
    <property type="entry name" value="Mce"/>
</dbReference>
<evidence type="ECO:0000259" key="2">
    <source>
        <dbReference type="Pfam" id="PF02470"/>
    </source>
</evidence>
<evidence type="ECO:0000259" key="3">
    <source>
        <dbReference type="Pfam" id="PF11887"/>
    </source>
</evidence>
<dbReference type="InterPro" id="IPR052336">
    <property type="entry name" value="MlaD_Phospholipid_Transporter"/>
</dbReference>
<evidence type="ECO:0000313" key="4">
    <source>
        <dbReference type="EMBL" id="GAA5056031.1"/>
    </source>
</evidence>
<reference evidence="5" key="1">
    <citation type="journal article" date="2019" name="Int. J. Syst. Evol. Microbiol.">
        <title>The Global Catalogue of Microorganisms (GCM) 10K type strain sequencing project: providing services to taxonomists for standard genome sequencing and annotation.</title>
        <authorList>
            <consortium name="The Broad Institute Genomics Platform"/>
            <consortium name="The Broad Institute Genome Sequencing Center for Infectious Disease"/>
            <person name="Wu L."/>
            <person name="Ma J."/>
        </authorList>
    </citation>
    <scope>NUCLEOTIDE SEQUENCE [LARGE SCALE GENOMIC DNA]</scope>
    <source>
        <strain evidence="5">JCM 18298</strain>
    </source>
</reference>
<feature type="compositionally biased region" description="Low complexity" evidence="1">
    <location>
        <begin position="420"/>
        <end position="430"/>
    </location>
</feature>
<protein>
    <recommendedName>
        <fullName evidence="6">MCE family protein</fullName>
    </recommendedName>
</protein>
<evidence type="ECO:0000256" key="1">
    <source>
        <dbReference type="SAM" id="MobiDB-lite"/>
    </source>
</evidence>
<accession>A0ABP9KFZ5</accession>
<comment type="caution">
    <text evidence="4">The sequence shown here is derived from an EMBL/GenBank/DDBJ whole genome shotgun (WGS) entry which is preliminary data.</text>
</comment>
<dbReference type="Proteomes" id="UP001500603">
    <property type="component" value="Unassembled WGS sequence"/>
</dbReference>
<dbReference type="PANTHER" id="PTHR33371:SF16">
    <property type="entry name" value="MCE-FAMILY PROTEIN MCE3F"/>
    <property type="match status" value="1"/>
</dbReference>
<organism evidence="4 5">
    <name type="scientific">Nocardia callitridis</name>
    <dbReference type="NCBI Taxonomy" id="648753"/>
    <lineage>
        <taxon>Bacteria</taxon>
        <taxon>Bacillati</taxon>
        <taxon>Actinomycetota</taxon>
        <taxon>Actinomycetes</taxon>
        <taxon>Mycobacteriales</taxon>
        <taxon>Nocardiaceae</taxon>
        <taxon>Nocardia</taxon>
    </lineage>
</organism>
<keyword evidence="5" id="KW-1185">Reference proteome</keyword>
<feature type="region of interest" description="Disordered" evidence="1">
    <location>
        <begin position="400"/>
        <end position="439"/>
    </location>
</feature>
<sequence>MNRPIKRAAGWLTRVRNRLAHSRLPVRRLCVFAVVAAVSLTVVGIQFAQLPQRAGIGRYTVVVRLPDGGGLYTSAGVTYRGVTIGTVTALRSIDDGAEATLALDSSTRVPVDLDAAVRGMSAVGEQYVDLVPRGAGGPFLSDGAVIPRERASTSEEVGPILDRIEASLTAVGTDDLRTVIDESATAVAGLAPQLRALVTALGQLADAADEVRDRAATLIDEAGPLLDTQTTTGDSIREWTSSVAALTDRLRAADPHLRGVLAQAAPAAEEVTALFTRLRPTLPLLLSNLVTVEQVAAVYNPALEQILVLYPPLIAASQSAGLPNTDDPGQNTFFANQLSDPPPCIEGFLPPEQRRSPADTDTVETPNDLYCKVSPDDPRSLRGARNLPCLEFPGRRAPTVQLCRNPSGADEPSPPPETPPASTHPAASDPADTHPAAGIATYDTIGGTYVGRDGNRYAVGELAGADATETPTLANLLAPAP</sequence>
<dbReference type="InterPro" id="IPR024516">
    <property type="entry name" value="Mce_C"/>
</dbReference>
<evidence type="ECO:0008006" key="6">
    <source>
        <dbReference type="Google" id="ProtNLM"/>
    </source>
</evidence>
<dbReference type="EMBL" id="BAABJM010000002">
    <property type="protein sequence ID" value="GAA5056031.1"/>
    <property type="molecule type" value="Genomic_DNA"/>
</dbReference>